<dbReference type="InterPro" id="IPR032675">
    <property type="entry name" value="LRR_dom_sf"/>
</dbReference>
<dbReference type="Gene3D" id="3.80.10.10">
    <property type="entry name" value="Ribonuclease Inhibitor"/>
    <property type="match status" value="1"/>
</dbReference>
<comment type="caution">
    <text evidence="4">The sequence shown here is derived from an EMBL/GenBank/DDBJ whole genome shotgun (WGS) entry which is preliminary data.</text>
</comment>
<dbReference type="EMBL" id="PZQS01000001">
    <property type="protein sequence ID" value="PVD38857.1"/>
    <property type="molecule type" value="Genomic_DNA"/>
</dbReference>
<evidence type="ECO:0000256" key="3">
    <source>
        <dbReference type="ARBA" id="ARBA00022737"/>
    </source>
</evidence>
<protein>
    <recommendedName>
        <fullName evidence="2">Leucine-rich repeat-containing protein 14</fullName>
    </recommendedName>
</protein>
<dbReference type="PANTHER" id="PTHR14224">
    <property type="entry name" value="SIMILAR TO PREFERENTIALLY EXPRESSED ANTIGEN IN MELANOMA-LIKE 3"/>
    <property type="match status" value="1"/>
</dbReference>
<dbReference type="Proteomes" id="UP000245119">
    <property type="component" value="Linkage Group LG1"/>
</dbReference>
<evidence type="ECO:0000313" key="4">
    <source>
        <dbReference type="EMBL" id="PVD38857.1"/>
    </source>
</evidence>
<dbReference type="STRING" id="400727.A0A2T7PZN9"/>
<comment type="similarity">
    <text evidence="1">Belongs to the PRAME family. LRRC14 subfamily.</text>
</comment>
<reference evidence="4 5" key="1">
    <citation type="submission" date="2018-04" db="EMBL/GenBank/DDBJ databases">
        <title>The genome of golden apple snail Pomacea canaliculata provides insight into stress tolerance and invasive adaptation.</title>
        <authorList>
            <person name="Liu C."/>
            <person name="Liu B."/>
            <person name="Ren Y."/>
            <person name="Zhang Y."/>
            <person name="Wang H."/>
            <person name="Li S."/>
            <person name="Jiang F."/>
            <person name="Yin L."/>
            <person name="Zhang G."/>
            <person name="Qian W."/>
            <person name="Fan W."/>
        </authorList>
    </citation>
    <scope>NUCLEOTIDE SEQUENCE [LARGE SCALE GENOMIC DNA]</scope>
    <source>
        <strain evidence="4">SZHN2017</strain>
        <tissue evidence="4">Muscle</tissue>
    </source>
</reference>
<organism evidence="4 5">
    <name type="scientific">Pomacea canaliculata</name>
    <name type="common">Golden apple snail</name>
    <dbReference type="NCBI Taxonomy" id="400727"/>
    <lineage>
        <taxon>Eukaryota</taxon>
        <taxon>Metazoa</taxon>
        <taxon>Spiralia</taxon>
        <taxon>Lophotrochozoa</taxon>
        <taxon>Mollusca</taxon>
        <taxon>Gastropoda</taxon>
        <taxon>Caenogastropoda</taxon>
        <taxon>Architaenioglossa</taxon>
        <taxon>Ampullarioidea</taxon>
        <taxon>Ampullariidae</taxon>
        <taxon>Pomacea</taxon>
    </lineage>
</organism>
<dbReference type="InterPro" id="IPR050694">
    <property type="entry name" value="LRRC14/PRAME"/>
</dbReference>
<accession>A0A2T7PZN9</accession>
<sequence>MMSTTAAKLWHGNYRSTVYPVDLDASPAYGTYRKEEIKSLVQLCAAFIVQDSGMTKQALDIIPKHLYEPFLQEALVKNRELAIQEIIASWPLPSLILHRLMPNLFTSVQALFNSSYQCDIVKQGLRYTTALAQTFLDSLKKGSTPRLQYLDLTGFPTAEVIVYFVATHCMLAHNEVRHETILSMYNQAVKHSGQALGITERMEPIEHSLPPDCSVIIKLDAFVMSEATHTELCKALKVSSFRDRKLCLIVSRLGMTCLGVCRVGLLLKLVDPQHLTGLQLQYNALNSGDFVEIASALKGLVCLESLDLSCNSIFFHQHEEACKAAAEVFAAMPKLKRLDLSNNRIKTRLRRLLEAVVQPLTSLRLAGCGLTVTDLLYLSHSHHSSYLEALDLSENNLKLCERQIRGILSATQSCLQLLELEHCSLNDQMVQSLTYHFSGLRSLKYLNVAENQLSHPCLASLTAAVAELVSLQVFKTSFPTDCYQHENEEDEERGKEDVIKEIALVFSNSGVNSLRAKPVHLAVIELDRVWNLA</sequence>
<evidence type="ECO:0000256" key="2">
    <source>
        <dbReference type="ARBA" id="ARBA00014228"/>
    </source>
</evidence>
<gene>
    <name evidence="4" type="ORF">C0Q70_01482</name>
</gene>
<dbReference type="SUPFAM" id="SSF52047">
    <property type="entry name" value="RNI-like"/>
    <property type="match status" value="1"/>
</dbReference>
<dbReference type="AlphaFoldDB" id="A0A2T7PZN9"/>
<dbReference type="OrthoDB" id="6479713at2759"/>
<keyword evidence="3" id="KW-0677">Repeat</keyword>
<evidence type="ECO:0000313" key="5">
    <source>
        <dbReference type="Proteomes" id="UP000245119"/>
    </source>
</evidence>
<dbReference type="OMA" id="VTECELM"/>
<evidence type="ECO:0000256" key="1">
    <source>
        <dbReference type="ARBA" id="ARBA00009552"/>
    </source>
</evidence>
<name>A0A2T7PZN9_POMCA</name>
<keyword evidence="5" id="KW-1185">Reference proteome</keyword>
<dbReference type="InterPro" id="IPR001611">
    <property type="entry name" value="Leu-rich_rpt"/>
</dbReference>
<proteinExistence type="inferred from homology"/>
<dbReference type="GO" id="GO:0005737">
    <property type="term" value="C:cytoplasm"/>
    <property type="evidence" value="ECO:0007669"/>
    <property type="project" value="TreeGrafter"/>
</dbReference>
<dbReference type="PANTHER" id="PTHR14224:SF37">
    <property type="entry name" value="LEUCINE-RICH REPEAT-CONTAINING PROTEIN 14"/>
    <property type="match status" value="1"/>
</dbReference>
<dbReference type="Pfam" id="PF00560">
    <property type="entry name" value="LRR_1"/>
    <property type="match status" value="1"/>
</dbReference>